<evidence type="ECO:0000313" key="2">
    <source>
        <dbReference type="EMBL" id="MDT0621538.1"/>
    </source>
</evidence>
<accession>A0ABU3BH96</accession>
<protein>
    <recommendedName>
        <fullName evidence="4">MORN repeat protein</fullName>
    </recommendedName>
</protein>
<dbReference type="EMBL" id="JAVRHU010000002">
    <property type="protein sequence ID" value="MDT0621538.1"/>
    <property type="molecule type" value="Genomic_DNA"/>
</dbReference>
<dbReference type="InterPro" id="IPR003409">
    <property type="entry name" value="MORN"/>
</dbReference>
<dbReference type="Pfam" id="PF02493">
    <property type="entry name" value="MORN"/>
    <property type="match status" value="4"/>
</dbReference>
<keyword evidence="1" id="KW-0677">Repeat</keyword>
<dbReference type="SUPFAM" id="SSF82185">
    <property type="entry name" value="Histone H3 K4-specific methyltransferase SET7/9 N-terminal domain"/>
    <property type="match status" value="1"/>
</dbReference>
<proteinExistence type="predicted"/>
<organism evidence="2 3">
    <name type="scientific">Croceitalea vernalis</name>
    <dbReference type="NCBI Taxonomy" id="3075599"/>
    <lineage>
        <taxon>Bacteria</taxon>
        <taxon>Pseudomonadati</taxon>
        <taxon>Bacteroidota</taxon>
        <taxon>Flavobacteriia</taxon>
        <taxon>Flavobacteriales</taxon>
        <taxon>Flavobacteriaceae</taxon>
        <taxon>Croceitalea</taxon>
    </lineage>
</organism>
<reference evidence="2 3" key="1">
    <citation type="submission" date="2023-09" db="EMBL/GenBank/DDBJ databases">
        <authorList>
            <person name="Rey-Velasco X."/>
        </authorList>
    </citation>
    <scope>NUCLEOTIDE SEQUENCE [LARGE SCALE GENOMIC DNA]</scope>
    <source>
        <strain evidence="2 3">P007</strain>
    </source>
</reference>
<name>A0ABU3BH96_9FLAO</name>
<evidence type="ECO:0008006" key="4">
    <source>
        <dbReference type="Google" id="ProtNLM"/>
    </source>
</evidence>
<evidence type="ECO:0000313" key="3">
    <source>
        <dbReference type="Proteomes" id="UP001250662"/>
    </source>
</evidence>
<dbReference type="PANTHER" id="PTHR23084:SF263">
    <property type="entry name" value="MORN REPEAT-CONTAINING PROTEIN 1"/>
    <property type="match status" value="1"/>
</dbReference>
<keyword evidence="3" id="KW-1185">Reference proteome</keyword>
<dbReference type="Proteomes" id="UP001250662">
    <property type="component" value="Unassembled WGS sequence"/>
</dbReference>
<dbReference type="SMART" id="SM00698">
    <property type="entry name" value="MORN"/>
    <property type="match status" value="3"/>
</dbReference>
<sequence length="286" mass="32898">MKKRLLIPYLLLATAVFIALGLFFRTHKLQNEVNQYNLAQKNYVKKVNTFEKLVAKDSILLSGNHQKAISEYQKIAKELGFDNLGIELRIALAEQLQEYSENSLGANNIEVDNDSLSPEPLATPKELERYDSLSFAHEKAKIQLNRIQKLLQEKSFGEYLTFKSKKGNQMHYVGQVRNGKANGYGIALLDTGSRYEGEWINNQRHGEGTFYWPDGEYYVGSYVNAQRSGYGTYYWPNGEKYSGNWKDDKRNGEGEFYSANGEILTSGFWENDKLVQAEKKERKTRR</sequence>
<dbReference type="RefSeq" id="WP_311387599.1">
    <property type="nucleotide sequence ID" value="NZ_JAVRHU010000002.1"/>
</dbReference>
<dbReference type="Gene3D" id="2.20.110.10">
    <property type="entry name" value="Histone H3 K4-specific methyltransferase SET7/9 N-terminal domain"/>
    <property type="match status" value="2"/>
</dbReference>
<gene>
    <name evidence="2" type="ORF">RM520_07870</name>
</gene>
<evidence type="ECO:0000256" key="1">
    <source>
        <dbReference type="ARBA" id="ARBA00022737"/>
    </source>
</evidence>
<dbReference type="PANTHER" id="PTHR23084">
    <property type="entry name" value="PHOSPHATIDYLINOSITOL-4-PHOSPHATE 5-KINASE RELATED"/>
    <property type="match status" value="1"/>
</dbReference>
<comment type="caution">
    <text evidence="2">The sequence shown here is derived from an EMBL/GenBank/DDBJ whole genome shotgun (WGS) entry which is preliminary data.</text>
</comment>